<keyword evidence="1" id="KW-0812">Transmembrane</keyword>
<gene>
    <name evidence="2" type="ORF">HLI_02990</name>
</gene>
<protein>
    <submittedName>
        <fullName evidence="2">Uncharacterized protein</fullName>
    </submittedName>
</protein>
<proteinExistence type="predicted"/>
<evidence type="ECO:0000313" key="3">
    <source>
        <dbReference type="Proteomes" id="UP000287756"/>
    </source>
</evidence>
<feature type="transmembrane region" description="Helical" evidence="1">
    <location>
        <begin position="112"/>
        <end position="130"/>
    </location>
</feature>
<dbReference type="EMBL" id="CP026118">
    <property type="protein sequence ID" value="QAS51248.1"/>
    <property type="molecule type" value="Genomic_DNA"/>
</dbReference>
<dbReference type="AlphaFoldDB" id="A0A410M997"/>
<keyword evidence="1" id="KW-0472">Membrane</keyword>
<evidence type="ECO:0000256" key="1">
    <source>
        <dbReference type="SAM" id="Phobius"/>
    </source>
</evidence>
<dbReference type="KEGG" id="hli:HLI_02990"/>
<organism evidence="2 3">
    <name type="scientific">Halobacillus litoralis</name>
    <dbReference type="NCBI Taxonomy" id="45668"/>
    <lineage>
        <taxon>Bacteria</taxon>
        <taxon>Bacillati</taxon>
        <taxon>Bacillota</taxon>
        <taxon>Bacilli</taxon>
        <taxon>Bacillales</taxon>
        <taxon>Bacillaceae</taxon>
        <taxon>Halobacillus</taxon>
    </lineage>
</organism>
<feature type="transmembrane region" description="Helical" evidence="1">
    <location>
        <begin position="41"/>
        <end position="61"/>
    </location>
</feature>
<sequence length="165" mass="19052">MCQDFKGAIFGIWGTSQKKLPAYIRYSKCTGKEREMYRQRLVFIQSVSIFLYLLVISYFNVKFQEHAVASFSPYPYFVFGQLAYVPVGMVLALQQFLHFLRGGGKVRLRKNVWILMILPALYLLLVPFFLPINTLLPMFLVTNIAVPPVLQVVFGYGLIISFHKK</sequence>
<reference evidence="2 3" key="1">
    <citation type="submission" date="2018-01" db="EMBL/GenBank/DDBJ databases">
        <title>The whole genome sequencing and assembly of Halobacillus litoralis ERB031 strain.</title>
        <authorList>
            <person name="Lee S.-J."/>
            <person name="Park M.-K."/>
            <person name="Kim J.-Y."/>
            <person name="Lee Y.-J."/>
            <person name="Yi H."/>
            <person name="Bahn Y.-S."/>
            <person name="Kim J.F."/>
            <person name="Lee D.-W."/>
        </authorList>
    </citation>
    <scope>NUCLEOTIDE SEQUENCE [LARGE SCALE GENOMIC DNA]</scope>
    <source>
        <strain evidence="2 3">ERB 031</strain>
    </source>
</reference>
<feature type="transmembrane region" description="Helical" evidence="1">
    <location>
        <begin position="136"/>
        <end position="159"/>
    </location>
</feature>
<evidence type="ECO:0000313" key="2">
    <source>
        <dbReference type="EMBL" id="QAS51248.1"/>
    </source>
</evidence>
<keyword evidence="1" id="KW-1133">Transmembrane helix</keyword>
<dbReference type="Proteomes" id="UP000287756">
    <property type="component" value="Chromosome"/>
</dbReference>
<name>A0A410M997_9BACI</name>
<accession>A0A410M997</accession>
<feature type="transmembrane region" description="Helical" evidence="1">
    <location>
        <begin position="81"/>
        <end position="100"/>
    </location>
</feature>